<accession>A0ABR7H7J5</accession>
<evidence type="ECO:0000313" key="3">
    <source>
        <dbReference type="Proteomes" id="UP000634672"/>
    </source>
</evidence>
<evidence type="ECO:0000259" key="1">
    <source>
        <dbReference type="Pfam" id="PF13392"/>
    </source>
</evidence>
<protein>
    <submittedName>
        <fullName evidence="2">HNH endonuclease</fullName>
    </submittedName>
</protein>
<dbReference type="InterPro" id="IPR003615">
    <property type="entry name" value="HNH_nuc"/>
</dbReference>
<organism evidence="2 3">
    <name type="scientific">Hungatella hominis</name>
    <dbReference type="NCBI Taxonomy" id="2763050"/>
    <lineage>
        <taxon>Bacteria</taxon>
        <taxon>Bacillati</taxon>
        <taxon>Bacillota</taxon>
        <taxon>Clostridia</taxon>
        <taxon>Lachnospirales</taxon>
        <taxon>Lachnospiraceae</taxon>
        <taxon>Hungatella</taxon>
    </lineage>
</organism>
<keyword evidence="3" id="KW-1185">Reference proteome</keyword>
<gene>
    <name evidence="2" type="ORF">H8S75_14530</name>
</gene>
<dbReference type="SUPFAM" id="SSF54060">
    <property type="entry name" value="His-Me finger endonucleases"/>
    <property type="match status" value="1"/>
</dbReference>
<dbReference type="EMBL" id="JACOPB010000006">
    <property type="protein sequence ID" value="MBC5709171.1"/>
    <property type="molecule type" value="Genomic_DNA"/>
</dbReference>
<dbReference type="GO" id="GO:0004519">
    <property type="term" value="F:endonuclease activity"/>
    <property type="evidence" value="ECO:0007669"/>
    <property type="project" value="UniProtKB-KW"/>
</dbReference>
<dbReference type="Proteomes" id="UP000634672">
    <property type="component" value="Unassembled WGS sequence"/>
</dbReference>
<keyword evidence="2" id="KW-0255">Endonuclease</keyword>
<evidence type="ECO:0000313" key="2">
    <source>
        <dbReference type="EMBL" id="MBC5709171.1"/>
    </source>
</evidence>
<sequence>MRREYKEDEIAFLKEISPGKTYAAIADAFNVWFRDRDYVMPHQVKSAMKYRKIPYSGHLETAARHVPVGSVDAAPYGTKKNGERYRYEMVKVAEPNVWKRKSLLEWEKHYGPLPEGKIIIFLDGNTLNSDIENLYAVSLGVHFRLNKYRVMKPNREYMLAAIKIAEMEDSIKQLKEKRKNR</sequence>
<comment type="caution">
    <text evidence="2">The sequence shown here is derived from an EMBL/GenBank/DDBJ whole genome shotgun (WGS) entry which is preliminary data.</text>
</comment>
<reference evidence="2 3" key="1">
    <citation type="submission" date="2020-08" db="EMBL/GenBank/DDBJ databases">
        <title>Genome public.</title>
        <authorList>
            <person name="Liu C."/>
            <person name="Sun Q."/>
        </authorList>
    </citation>
    <scope>NUCLEOTIDE SEQUENCE [LARGE SCALE GENOMIC DNA]</scope>
    <source>
        <strain evidence="2 3">NSJ-66</strain>
    </source>
</reference>
<dbReference type="InterPro" id="IPR044925">
    <property type="entry name" value="His-Me_finger_sf"/>
</dbReference>
<feature type="domain" description="HNH nuclease" evidence="1">
    <location>
        <begin position="102"/>
        <end position="138"/>
    </location>
</feature>
<dbReference type="Pfam" id="PF13392">
    <property type="entry name" value="HNH_3"/>
    <property type="match status" value="1"/>
</dbReference>
<name>A0ABR7H7J5_9FIRM</name>
<keyword evidence="2" id="KW-0378">Hydrolase</keyword>
<proteinExistence type="predicted"/>
<keyword evidence="2" id="KW-0540">Nuclease</keyword>
<dbReference type="RefSeq" id="WP_187022250.1">
    <property type="nucleotide sequence ID" value="NZ_JACOPB010000006.1"/>
</dbReference>